<evidence type="ECO:0000313" key="5">
    <source>
        <dbReference type="Proteomes" id="UP000518315"/>
    </source>
</evidence>
<accession>A0A3R8ZV34</accession>
<name>A0A3R8ZV34_9HYPH</name>
<gene>
    <name evidence="3" type="ORF">EFD55_30345</name>
    <name evidence="2" type="ORF">FHS26_006526</name>
</gene>
<keyword evidence="1" id="KW-0732">Signal</keyword>
<protein>
    <submittedName>
        <fullName evidence="2">Branched-chain amino acid transport system substrate-binding protein</fullName>
    </submittedName>
</protein>
<dbReference type="AlphaFoldDB" id="A0A3R8ZV34"/>
<dbReference type="Pfam" id="PF13433">
    <property type="entry name" value="Peripla_BP_5"/>
    <property type="match status" value="1"/>
</dbReference>
<dbReference type="PANTHER" id="PTHR47628">
    <property type="match status" value="1"/>
</dbReference>
<dbReference type="Proteomes" id="UP000518315">
    <property type="component" value="Unassembled WGS sequence"/>
</dbReference>
<comment type="caution">
    <text evidence="3">The sequence shown here is derived from an EMBL/GenBank/DDBJ whole genome shotgun (WGS) entry which is preliminary data.</text>
</comment>
<dbReference type="PANTHER" id="PTHR47628:SF1">
    <property type="entry name" value="ALIPHATIC AMIDASE EXPRESSION-REGULATING PROTEIN"/>
    <property type="match status" value="1"/>
</dbReference>
<reference evidence="2 5" key="2">
    <citation type="submission" date="2020-08" db="EMBL/GenBank/DDBJ databases">
        <title>Genomic Encyclopedia of Type Strains, Phase III (KMG-III): the genomes of soil and plant-associated and newly described type strains.</title>
        <authorList>
            <person name="Whitman W."/>
        </authorList>
    </citation>
    <scope>NUCLEOTIDE SEQUENCE [LARGE SCALE GENOMIC DNA]</scope>
    <source>
        <strain evidence="2 5">CECT 4113</strain>
    </source>
</reference>
<evidence type="ECO:0000313" key="4">
    <source>
        <dbReference type="Proteomes" id="UP000277279"/>
    </source>
</evidence>
<feature type="chain" id="PRO_5044599985" evidence="1">
    <location>
        <begin position="20"/>
        <end position="389"/>
    </location>
</feature>
<dbReference type="EMBL" id="JACHXH010000037">
    <property type="protein sequence ID" value="MBB3138747.1"/>
    <property type="molecule type" value="Genomic_DNA"/>
</dbReference>
<dbReference type="Proteomes" id="UP000277279">
    <property type="component" value="Unassembled WGS sequence"/>
</dbReference>
<dbReference type="SUPFAM" id="SSF53822">
    <property type="entry name" value="Periplasmic binding protein-like I"/>
    <property type="match status" value="1"/>
</dbReference>
<keyword evidence="5" id="KW-1185">Reference proteome</keyword>
<dbReference type="RefSeq" id="WP_125850402.1">
    <property type="nucleotide sequence ID" value="NZ_JACHXH010000037.1"/>
</dbReference>
<evidence type="ECO:0000313" key="3">
    <source>
        <dbReference type="EMBL" id="RSB61769.1"/>
    </source>
</evidence>
<organism evidence="3 4">
    <name type="scientific">Rhizobium pisi</name>
    <dbReference type="NCBI Taxonomy" id="574561"/>
    <lineage>
        <taxon>Bacteria</taxon>
        <taxon>Pseudomonadati</taxon>
        <taxon>Pseudomonadota</taxon>
        <taxon>Alphaproteobacteria</taxon>
        <taxon>Hyphomicrobiales</taxon>
        <taxon>Rhizobiaceae</taxon>
        <taxon>Rhizobium/Agrobacterium group</taxon>
        <taxon>Rhizobium</taxon>
    </lineage>
</organism>
<reference evidence="3 4" key="1">
    <citation type="submission" date="2018-11" db="EMBL/GenBank/DDBJ databases">
        <authorList>
            <person name="Huo Y."/>
        </authorList>
    </citation>
    <scope>NUCLEOTIDE SEQUENCE [LARGE SCALE GENOMIC DNA]</scope>
    <source>
        <strain evidence="3 4">DSM 30132</strain>
    </source>
</reference>
<dbReference type="Gene3D" id="3.40.50.2300">
    <property type="match status" value="2"/>
</dbReference>
<evidence type="ECO:0000313" key="2">
    <source>
        <dbReference type="EMBL" id="MBB3138747.1"/>
    </source>
</evidence>
<proteinExistence type="predicted"/>
<dbReference type="EMBL" id="RJJT01000033">
    <property type="protein sequence ID" value="RSB61769.1"/>
    <property type="molecule type" value="Genomic_DNA"/>
</dbReference>
<evidence type="ECO:0000256" key="1">
    <source>
        <dbReference type="SAM" id="SignalP"/>
    </source>
</evidence>
<feature type="signal peptide" evidence="1">
    <location>
        <begin position="1"/>
        <end position="19"/>
    </location>
</feature>
<sequence length="389" mass="43198">MIRRSVPLSLLYSTTGAYAALGRDAVDGALAAVAEVNNNSSYSFHFEPRVDDPAGSAERYAELAEVAIRQRGCRHIVGAITSWSRKEVLPVVERHGALLWYAFPHEGYETSDSVIYLGACPNQHLLPLFSYVMPRYGRRPFIVGSNYIWGWEIGRIAREITEAAGGEVLAERFVPLGSEEVDHLIAEIRQKRPDFILSNLVGRSAHAFIRAYAELREEDAEFSAERRPFVACNLSELDLADLNPQAKAGHIVTNIYLDRLDTEENRRFKARLAARRGDDRPVTGPFVFAYMAVSVLAQAIADAGTDDPNLIRKLVTQRQFDTPIGPISFDPRTHYAGLRPFIGRSDSEGGFEIFETENPIVEADPYLVRSVFPGKPGGHAPKTGLKVVK</sequence>
<dbReference type="InterPro" id="IPR028082">
    <property type="entry name" value="Peripla_BP_I"/>
</dbReference>
<dbReference type="OrthoDB" id="9802022at2"/>